<accession>A0ABM6JFM9</accession>
<gene>
    <name evidence="2" type="ORF">SJ2017_0547</name>
</gene>
<evidence type="ECO:0000256" key="1">
    <source>
        <dbReference type="SAM" id="Phobius"/>
    </source>
</evidence>
<feature type="transmembrane region" description="Helical" evidence="1">
    <location>
        <begin position="116"/>
        <end position="136"/>
    </location>
</feature>
<organism evidence="2 3">
    <name type="scientific">Shewanella japonica</name>
    <dbReference type="NCBI Taxonomy" id="93973"/>
    <lineage>
        <taxon>Bacteria</taxon>
        <taxon>Pseudomonadati</taxon>
        <taxon>Pseudomonadota</taxon>
        <taxon>Gammaproteobacteria</taxon>
        <taxon>Alteromonadales</taxon>
        <taxon>Shewanellaceae</taxon>
        <taxon>Shewanella</taxon>
    </lineage>
</organism>
<keyword evidence="1" id="KW-0472">Membrane</keyword>
<keyword evidence="3" id="KW-1185">Reference proteome</keyword>
<feature type="transmembrane region" description="Helical" evidence="1">
    <location>
        <begin position="93"/>
        <end position="110"/>
    </location>
</feature>
<name>A0ABM6JFM9_9GAMM</name>
<feature type="transmembrane region" description="Helical" evidence="1">
    <location>
        <begin position="6"/>
        <end position="25"/>
    </location>
</feature>
<reference evidence="2 3" key="1">
    <citation type="submission" date="2017-03" db="EMBL/GenBank/DDBJ databases">
        <title>Genome sequencing of Shewanella japonica KCTC 22435.</title>
        <authorList>
            <person name="Kim K.M."/>
        </authorList>
    </citation>
    <scope>NUCLEOTIDE SEQUENCE [LARGE SCALE GENOMIC DNA]</scope>
    <source>
        <strain evidence="2 3">KCTC 22435</strain>
    </source>
</reference>
<feature type="transmembrane region" description="Helical" evidence="1">
    <location>
        <begin position="32"/>
        <end position="53"/>
    </location>
</feature>
<protein>
    <submittedName>
        <fullName evidence="2">Uncharacterized protein</fullName>
    </submittedName>
</protein>
<sequence>MDRHPWVLADIGPFFVSSICGVLMLDKGQPIYIFTGFNLILLGSGAFLCYFLQSLSTEIIIDFIKYAVFMVLFLLFSNVFLPERYLQKKPFTLIATALVILLELVSWWLWGSHSNILSLLVLVLVIGGLSSTWAEANAEHSEYIKLELNDAIFWGAHVSMGFIFLLIQVASRRDDSSSTN</sequence>
<keyword evidence="1" id="KW-1133">Transmembrane helix</keyword>
<evidence type="ECO:0000313" key="2">
    <source>
        <dbReference type="EMBL" id="ARD20885.1"/>
    </source>
</evidence>
<dbReference type="EMBL" id="CP020472">
    <property type="protein sequence ID" value="ARD20885.1"/>
    <property type="molecule type" value="Genomic_DNA"/>
</dbReference>
<evidence type="ECO:0000313" key="3">
    <source>
        <dbReference type="Proteomes" id="UP000191820"/>
    </source>
</evidence>
<proteinExistence type="predicted"/>
<keyword evidence="1" id="KW-0812">Transmembrane</keyword>
<feature type="transmembrane region" description="Helical" evidence="1">
    <location>
        <begin position="59"/>
        <end position="81"/>
    </location>
</feature>
<dbReference type="RefSeq" id="WP_167692882.1">
    <property type="nucleotide sequence ID" value="NZ_CP020472.1"/>
</dbReference>
<dbReference type="Proteomes" id="UP000191820">
    <property type="component" value="Chromosome"/>
</dbReference>
<feature type="transmembrane region" description="Helical" evidence="1">
    <location>
        <begin position="148"/>
        <end position="170"/>
    </location>
</feature>